<dbReference type="Proteomes" id="UP000615026">
    <property type="component" value="Unassembled WGS sequence"/>
</dbReference>
<evidence type="ECO:0008006" key="4">
    <source>
        <dbReference type="Google" id="ProtNLM"/>
    </source>
</evidence>
<accession>A0A928X1D0</accession>
<gene>
    <name evidence="2" type="ORF">IQ260_05080</name>
</gene>
<feature type="chain" id="PRO_5037113896" description="DUF4402 domain-containing protein" evidence="1">
    <location>
        <begin position="22"/>
        <end position="157"/>
    </location>
</feature>
<organism evidence="2 3">
    <name type="scientific">Leptolyngbya cf. ectocarpi LEGE 11479</name>
    <dbReference type="NCBI Taxonomy" id="1828722"/>
    <lineage>
        <taxon>Bacteria</taxon>
        <taxon>Bacillati</taxon>
        <taxon>Cyanobacteriota</taxon>
        <taxon>Cyanophyceae</taxon>
        <taxon>Leptolyngbyales</taxon>
        <taxon>Leptolyngbyaceae</taxon>
        <taxon>Leptolyngbya group</taxon>
        <taxon>Leptolyngbya</taxon>
    </lineage>
</organism>
<protein>
    <recommendedName>
        <fullName evidence="4">DUF4402 domain-containing protein</fullName>
    </recommendedName>
</protein>
<dbReference type="AlphaFoldDB" id="A0A928X1D0"/>
<keyword evidence="1" id="KW-0732">Signal</keyword>
<proteinExistence type="predicted"/>
<comment type="caution">
    <text evidence="2">The sequence shown here is derived from an EMBL/GenBank/DDBJ whole genome shotgun (WGS) entry which is preliminary data.</text>
</comment>
<dbReference type="EMBL" id="JADEXP010000026">
    <property type="protein sequence ID" value="MBE9066021.1"/>
    <property type="molecule type" value="Genomic_DNA"/>
</dbReference>
<evidence type="ECO:0000256" key="1">
    <source>
        <dbReference type="SAM" id="SignalP"/>
    </source>
</evidence>
<reference evidence="2" key="1">
    <citation type="submission" date="2020-10" db="EMBL/GenBank/DDBJ databases">
        <authorList>
            <person name="Castelo-Branco R."/>
            <person name="Eusebio N."/>
            <person name="Adriana R."/>
            <person name="Vieira A."/>
            <person name="Brugerolle De Fraissinette N."/>
            <person name="Rezende De Castro R."/>
            <person name="Schneider M.P."/>
            <person name="Vasconcelos V."/>
            <person name="Leao P.N."/>
        </authorList>
    </citation>
    <scope>NUCLEOTIDE SEQUENCE</scope>
    <source>
        <strain evidence="2">LEGE 11479</strain>
    </source>
</reference>
<evidence type="ECO:0000313" key="2">
    <source>
        <dbReference type="EMBL" id="MBE9066021.1"/>
    </source>
</evidence>
<dbReference type="RefSeq" id="WP_193991457.1">
    <property type="nucleotide sequence ID" value="NZ_JADEXP010000026.1"/>
</dbReference>
<evidence type="ECO:0000313" key="3">
    <source>
        <dbReference type="Proteomes" id="UP000615026"/>
    </source>
</evidence>
<feature type="signal peptide" evidence="1">
    <location>
        <begin position="1"/>
        <end position="21"/>
    </location>
</feature>
<keyword evidence="3" id="KW-1185">Reference proteome</keyword>
<name>A0A928X1D0_LEPEC</name>
<sequence length="157" mass="16175">MIRRSALLATAIALSSFTVSASKASAEDLVVPFEANIDGSCNLNLIAPGVLARDFSNSYAIAAGFEGGQFAQVEADCNTPAEISASAPVQTAGPELVLMSAESYLIGGSTVIGPAGNNMAQVFNGPNFLEVDMYLESETPITSGDYGFEVTLTATPN</sequence>